<comment type="caution">
    <text evidence="2">The sequence shown here is derived from an EMBL/GenBank/DDBJ whole genome shotgun (WGS) entry which is preliminary data.</text>
</comment>
<reference evidence="3" key="1">
    <citation type="submission" date="2017-08" db="EMBL/GenBank/DDBJ databases">
        <title>A dynamic microbial community with high functional redundancy inhabits the cold, oxic subseafloor aquifer.</title>
        <authorList>
            <person name="Tully B.J."/>
            <person name="Wheat C.G."/>
            <person name="Glazer B.T."/>
            <person name="Huber J.A."/>
        </authorList>
    </citation>
    <scope>NUCLEOTIDE SEQUENCE [LARGE SCALE GENOMIC DNA]</scope>
</reference>
<sequence length="99" mass="11121">MNAANQALKRTLLLITKTIGVLSASFLFTLCYITPLSAQQTSNAASDADAFFDWVEYSYPQIFSPARANTELLQDYFVRHYTSTDTYLGVRDNLVYGYG</sequence>
<feature type="non-terminal residue" evidence="2">
    <location>
        <position position="99"/>
    </location>
</feature>
<organism evidence="2 3">
    <name type="scientific">SAR86 cluster bacterium</name>
    <dbReference type="NCBI Taxonomy" id="2030880"/>
    <lineage>
        <taxon>Bacteria</taxon>
        <taxon>Pseudomonadati</taxon>
        <taxon>Pseudomonadota</taxon>
        <taxon>Gammaproteobacteria</taxon>
        <taxon>SAR86 cluster</taxon>
    </lineage>
</organism>
<dbReference type="AlphaFoldDB" id="A0A2A5B560"/>
<dbReference type="EMBL" id="NVVJ01000010">
    <property type="protein sequence ID" value="PCJ26605.1"/>
    <property type="molecule type" value="Genomic_DNA"/>
</dbReference>
<name>A0A2A5B560_9GAMM</name>
<feature type="transmembrane region" description="Helical" evidence="1">
    <location>
        <begin position="12"/>
        <end position="35"/>
    </location>
</feature>
<keyword evidence="1" id="KW-0812">Transmembrane</keyword>
<accession>A0A2A5B560</accession>
<evidence type="ECO:0000313" key="2">
    <source>
        <dbReference type="EMBL" id="PCJ26605.1"/>
    </source>
</evidence>
<keyword evidence="1" id="KW-0472">Membrane</keyword>
<dbReference type="Proteomes" id="UP000218327">
    <property type="component" value="Unassembled WGS sequence"/>
</dbReference>
<protein>
    <submittedName>
        <fullName evidence="2">Uncharacterized protein</fullName>
    </submittedName>
</protein>
<gene>
    <name evidence="2" type="ORF">COA96_04605</name>
</gene>
<evidence type="ECO:0000313" key="3">
    <source>
        <dbReference type="Proteomes" id="UP000218327"/>
    </source>
</evidence>
<keyword evidence="1" id="KW-1133">Transmembrane helix</keyword>
<proteinExistence type="predicted"/>
<evidence type="ECO:0000256" key="1">
    <source>
        <dbReference type="SAM" id="Phobius"/>
    </source>
</evidence>